<dbReference type="InterPro" id="IPR029020">
    <property type="entry name" value="Ammonium/urea_transptr"/>
</dbReference>
<dbReference type="Gene3D" id="1.10.3430.10">
    <property type="entry name" value="Ammonium transporter AmtB like domains"/>
    <property type="match status" value="1"/>
</dbReference>
<dbReference type="PANTHER" id="PTHR43029:SF3">
    <property type="entry name" value="AMMONIUM TRANSPORTER 3"/>
    <property type="match status" value="1"/>
</dbReference>
<evidence type="ECO:0000256" key="5">
    <source>
        <dbReference type="ARBA" id="ARBA00023136"/>
    </source>
</evidence>
<dbReference type="InterPro" id="IPR024041">
    <property type="entry name" value="NH4_transpt_AmtB-like_dom"/>
</dbReference>
<dbReference type="RefSeq" id="XP_002614824.1">
    <property type="nucleotide sequence ID" value="XM_002614778.1"/>
</dbReference>
<dbReference type="PANTHER" id="PTHR43029">
    <property type="entry name" value="AMMONIUM TRANSPORTER MEP2"/>
    <property type="match status" value="1"/>
</dbReference>
<feature type="transmembrane region" description="Helical" evidence="6">
    <location>
        <begin position="59"/>
        <end position="76"/>
    </location>
</feature>
<feature type="transmembrane region" description="Helical" evidence="6">
    <location>
        <begin position="103"/>
        <end position="124"/>
    </location>
</feature>
<evidence type="ECO:0000256" key="2">
    <source>
        <dbReference type="ARBA" id="ARBA00005887"/>
    </source>
</evidence>
<feature type="transmembrane region" description="Helical" evidence="6">
    <location>
        <begin position="226"/>
        <end position="245"/>
    </location>
</feature>
<comment type="similarity">
    <text evidence="2">Belongs to the ammonia transporter channel (TC 1.A.11.2) family.</text>
</comment>
<feature type="transmembrane region" description="Helical" evidence="6">
    <location>
        <begin position="160"/>
        <end position="179"/>
    </location>
</feature>
<dbReference type="SUPFAM" id="SSF111352">
    <property type="entry name" value="Ammonium transporter"/>
    <property type="match status" value="1"/>
</dbReference>
<dbReference type="GeneID" id="8495370"/>
<proteinExistence type="inferred from homology"/>
<dbReference type="InterPro" id="IPR001905">
    <property type="entry name" value="Ammonium_transpt"/>
</dbReference>
<evidence type="ECO:0000256" key="4">
    <source>
        <dbReference type="ARBA" id="ARBA00022989"/>
    </source>
</evidence>
<dbReference type="Proteomes" id="UP000007703">
    <property type="component" value="Unassembled WGS sequence"/>
</dbReference>
<comment type="subcellular location">
    <subcellularLocation>
        <location evidence="1">Membrane</location>
        <topology evidence="1">Multi-pass membrane protein</topology>
    </subcellularLocation>
</comment>
<accession>C4Y9Z1</accession>
<feature type="transmembrane region" description="Helical" evidence="6">
    <location>
        <begin position="338"/>
        <end position="363"/>
    </location>
</feature>
<dbReference type="AlphaFoldDB" id="C4Y9Z1"/>
<organism evidence="8 9">
    <name type="scientific">Clavispora lusitaniae (strain ATCC 42720)</name>
    <name type="common">Yeast</name>
    <name type="synonym">Candida lusitaniae</name>
    <dbReference type="NCBI Taxonomy" id="306902"/>
    <lineage>
        <taxon>Eukaryota</taxon>
        <taxon>Fungi</taxon>
        <taxon>Dikarya</taxon>
        <taxon>Ascomycota</taxon>
        <taxon>Saccharomycotina</taxon>
        <taxon>Pichiomycetes</taxon>
        <taxon>Metschnikowiaceae</taxon>
        <taxon>Clavispora</taxon>
    </lineage>
</organism>
<dbReference type="GO" id="GO:0005886">
    <property type="term" value="C:plasma membrane"/>
    <property type="evidence" value="ECO:0007669"/>
    <property type="project" value="TreeGrafter"/>
</dbReference>
<feature type="domain" description="Ammonium transporter AmtB-like" evidence="7">
    <location>
        <begin position="28"/>
        <end position="378"/>
    </location>
</feature>
<keyword evidence="5 6" id="KW-0472">Membrane</keyword>
<evidence type="ECO:0000313" key="9">
    <source>
        <dbReference type="Proteomes" id="UP000007703"/>
    </source>
</evidence>
<evidence type="ECO:0000259" key="7">
    <source>
        <dbReference type="Pfam" id="PF00909"/>
    </source>
</evidence>
<evidence type="ECO:0000313" key="8">
    <source>
        <dbReference type="EMBL" id="EEQ40711.1"/>
    </source>
</evidence>
<name>C4Y9Z1_CLAL4</name>
<dbReference type="VEuPathDB" id="FungiDB:CLUG_04839"/>
<evidence type="ECO:0000256" key="6">
    <source>
        <dbReference type="SAM" id="Phobius"/>
    </source>
</evidence>
<feature type="transmembrane region" description="Helical" evidence="6">
    <location>
        <begin position="131"/>
        <end position="148"/>
    </location>
</feature>
<keyword evidence="3 6" id="KW-0812">Transmembrane</keyword>
<dbReference type="GO" id="GO:0008519">
    <property type="term" value="F:ammonium channel activity"/>
    <property type="evidence" value="ECO:0007669"/>
    <property type="project" value="InterPro"/>
</dbReference>
<dbReference type="OrthoDB" id="534912at2759"/>
<gene>
    <name evidence="8" type="ORF">CLUG_04839</name>
</gene>
<dbReference type="Pfam" id="PF00909">
    <property type="entry name" value="Ammonium_transp"/>
    <property type="match status" value="1"/>
</dbReference>
<dbReference type="InParanoid" id="C4Y9Z1"/>
<dbReference type="KEGG" id="clu:CLUG_04839"/>
<keyword evidence="4 6" id="KW-1133">Transmembrane helix</keyword>
<protein>
    <recommendedName>
        <fullName evidence="7">Ammonium transporter AmtB-like domain-containing protein</fullName>
    </recommendedName>
</protein>
<evidence type="ECO:0000256" key="3">
    <source>
        <dbReference type="ARBA" id="ARBA00022692"/>
    </source>
</evidence>
<feature type="transmembrane region" description="Helical" evidence="6">
    <location>
        <begin position="299"/>
        <end position="317"/>
    </location>
</feature>
<sequence length="381" mass="41684">MDISSMPMETRDVNLQAQTRPGPTGDMFVLMGCFGVLLITPAIGFLYEGPKRKKLADTFFQKYMTANCVIVLWFLLGNSVGSTPGSESKLIEGKTLEGAMPSVINFCFEMFFPVPTAQLLLASVGERGRSLPSIIVGCIWVLLWNYGANHWSNLGLDFAGGGPARLASGVTVLVYSWYLGRRGKEVGKDRITNDEDNSSFIGATLVCAAWLMFNASTLAFNGRTCYIILNTILAFFAHSVIERLLRRKFSLESACEGLVIGLLDITPSCGCYWPWVAVITSIFTTTICRSVARFGIDNHSLSFFLHGICGIIVDSLVGPKSAFSGKIADWTNEQCKQLVFQIGAWSSLLAWTGVVSLITLFIVDNIPGMQLEASTKNEEKV</sequence>
<dbReference type="EMBL" id="CH408081">
    <property type="protein sequence ID" value="EEQ40711.1"/>
    <property type="molecule type" value="Genomic_DNA"/>
</dbReference>
<dbReference type="HOGENOM" id="CLU_061411_0_0_1"/>
<dbReference type="STRING" id="306902.C4Y9Z1"/>
<reference evidence="8 9" key="1">
    <citation type="journal article" date="2009" name="Nature">
        <title>Evolution of pathogenicity and sexual reproduction in eight Candida genomes.</title>
        <authorList>
            <person name="Butler G."/>
            <person name="Rasmussen M.D."/>
            <person name="Lin M.F."/>
            <person name="Santos M.A."/>
            <person name="Sakthikumar S."/>
            <person name="Munro C.A."/>
            <person name="Rheinbay E."/>
            <person name="Grabherr M."/>
            <person name="Forche A."/>
            <person name="Reedy J.L."/>
            <person name="Agrafioti I."/>
            <person name="Arnaud M.B."/>
            <person name="Bates S."/>
            <person name="Brown A.J."/>
            <person name="Brunke S."/>
            <person name="Costanzo M.C."/>
            <person name="Fitzpatrick D.A."/>
            <person name="de Groot P.W."/>
            <person name="Harris D."/>
            <person name="Hoyer L.L."/>
            <person name="Hube B."/>
            <person name="Klis F.M."/>
            <person name="Kodira C."/>
            <person name="Lennard N."/>
            <person name="Logue M.E."/>
            <person name="Martin R."/>
            <person name="Neiman A.M."/>
            <person name="Nikolaou E."/>
            <person name="Quail M.A."/>
            <person name="Quinn J."/>
            <person name="Santos M.C."/>
            <person name="Schmitzberger F.F."/>
            <person name="Sherlock G."/>
            <person name="Shah P."/>
            <person name="Silverstein K.A."/>
            <person name="Skrzypek M.S."/>
            <person name="Soll D."/>
            <person name="Staggs R."/>
            <person name="Stansfield I."/>
            <person name="Stumpf M.P."/>
            <person name="Sudbery P.E."/>
            <person name="Srikantha T."/>
            <person name="Zeng Q."/>
            <person name="Berman J."/>
            <person name="Berriman M."/>
            <person name="Heitman J."/>
            <person name="Gow N.A."/>
            <person name="Lorenz M.C."/>
            <person name="Birren B.W."/>
            <person name="Kellis M."/>
            <person name="Cuomo C.A."/>
        </authorList>
    </citation>
    <scope>NUCLEOTIDE SEQUENCE [LARGE SCALE GENOMIC DNA]</scope>
    <source>
        <strain evidence="8 9">ATCC 42720</strain>
    </source>
</reference>
<evidence type="ECO:0000256" key="1">
    <source>
        <dbReference type="ARBA" id="ARBA00004141"/>
    </source>
</evidence>
<feature type="transmembrane region" description="Helical" evidence="6">
    <location>
        <begin position="27"/>
        <end position="47"/>
    </location>
</feature>